<reference evidence="2 3" key="1">
    <citation type="submission" date="2014-11" db="EMBL/GenBank/DDBJ databases">
        <authorList>
            <person name="Zhu J."/>
            <person name="Qi W."/>
            <person name="Song R."/>
        </authorList>
    </citation>
    <scope>NUCLEOTIDE SEQUENCE [LARGE SCALE GENOMIC DNA]</scope>
</reference>
<evidence type="ECO:0000313" key="3">
    <source>
        <dbReference type="Proteomes" id="UP000041254"/>
    </source>
</evidence>
<dbReference type="InterPro" id="IPR006571">
    <property type="entry name" value="TLDc_dom"/>
</dbReference>
<gene>
    <name evidence="2" type="ORF">Vbra_800</name>
</gene>
<dbReference type="AlphaFoldDB" id="A0A0G4FYV1"/>
<protein>
    <recommendedName>
        <fullName evidence="1">TLDc domain-containing protein</fullName>
    </recommendedName>
</protein>
<feature type="domain" description="TLDc" evidence="1">
    <location>
        <begin position="140"/>
        <end position="193"/>
    </location>
</feature>
<dbReference type="OrthoDB" id="26679at2759"/>
<dbReference type="PhylomeDB" id="A0A0G4FYV1"/>
<dbReference type="VEuPathDB" id="CryptoDB:Vbra_800"/>
<accession>A0A0G4FYV1</accession>
<organism evidence="2 3">
    <name type="scientific">Vitrella brassicaformis (strain CCMP3155)</name>
    <dbReference type="NCBI Taxonomy" id="1169540"/>
    <lineage>
        <taxon>Eukaryota</taxon>
        <taxon>Sar</taxon>
        <taxon>Alveolata</taxon>
        <taxon>Colpodellida</taxon>
        <taxon>Vitrellaceae</taxon>
        <taxon>Vitrella</taxon>
    </lineage>
</organism>
<dbReference type="EMBL" id="CDMY01000523">
    <property type="protein sequence ID" value="CEM20257.1"/>
    <property type="molecule type" value="Genomic_DNA"/>
</dbReference>
<dbReference type="Proteomes" id="UP000041254">
    <property type="component" value="Unassembled WGS sequence"/>
</dbReference>
<evidence type="ECO:0000259" key="1">
    <source>
        <dbReference type="Pfam" id="PF07534"/>
    </source>
</evidence>
<dbReference type="Pfam" id="PF07534">
    <property type="entry name" value="TLD"/>
    <property type="match status" value="1"/>
</dbReference>
<evidence type="ECO:0000313" key="2">
    <source>
        <dbReference type="EMBL" id="CEM20257.1"/>
    </source>
</evidence>
<keyword evidence="3" id="KW-1185">Reference proteome</keyword>
<sequence length="310" mass="32684">MAASPSAAAAAAAAAGSSSSANKTPCGHQFHWQCINNRKYGLPGGASPSTTVSAKCSGRCGKENSGSVLRVDGHSVCAECVVQRIRYGHPGDICPICRAAFAWAHGPRGVSFVAGRPCWPIGSSVGLSYVAHIAKWLGGHTSLTLIYRASRDGTTYGDLLRCVGDKTGLAFIIRKNQYVFGAFISAGLELPDDPTDINWYECDVWYFSLAGHFPKPTKIDVDRPVQYVIVAERGRSAWGANVVFGGDLLLGDGRGNGSPAADIRSCAQLTDRDLLTAGYVGERNSDGHALLGGSVCFHADELEVLHVGGQ</sequence>
<dbReference type="InParanoid" id="A0A0G4FYV1"/>
<name>A0A0G4FYV1_VITBC</name>
<proteinExistence type="predicted"/>